<protein>
    <submittedName>
        <fullName evidence="1">Uncharacterized protein</fullName>
    </submittedName>
</protein>
<evidence type="ECO:0000313" key="1">
    <source>
        <dbReference type="EMBL" id="MBN6102328.1"/>
    </source>
</evidence>
<reference evidence="1 2" key="1">
    <citation type="submission" date="2021-02" db="EMBL/GenBank/DDBJ databases">
        <title>Taxonomically Unique Crown Gall-Associated Xanthomonas Stains Have Deficiency in Virulence Repertories.</title>
        <authorList>
            <person name="Mafakheri H."/>
            <person name="Taghavi S.M."/>
            <person name="Dimkic I."/>
            <person name="Nemanja K."/>
            <person name="Osdaghi E."/>
        </authorList>
    </citation>
    <scope>NUCLEOTIDE SEQUENCE [LARGE SCALE GENOMIC DNA]</scope>
    <source>
        <strain evidence="1 2">FX4</strain>
    </source>
</reference>
<dbReference type="EMBL" id="JAFIWB010000007">
    <property type="protein sequence ID" value="MBN6102328.1"/>
    <property type="molecule type" value="Genomic_DNA"/>
</dbReference>
<dbReference type="Proteomes" id="UP000695802">
    <property type="component" value="Unassembled WGS sequence"/>
</dbReference>
<dbReference type="RefSeq" id="WP_179569830.1">
    <property type="nucleotide sequence ID" value="NZ_JACSQX010000009.1"/>
</dbReference>
<sequence>MSELKNRTYAVFTGSGVRVDLQAFFNSESGRQAVSKLARTVRGHVEAKRSK</sequence>
<name>A0ABS3B117_9XANT</name>
<evidence type="ECO:0000313" key="2">
    <source>
        <dbReference type="Proteomes" id="UP000695802"/>
    </source>
</evidence>
<proteinExistence type="predicted"/>
<organism evidence="1 2">
    <name type="scientific">Xanthomonas bonasiae</name>
    <dbReference type="NCBI Taxonomy" id="2810351"/>
    <lineage>
        <taxon>Bacteria</taxon>
        <taxon>Pseudomonadati</taxon>
        <taxon>Pseudomonadota</taxon>
        <taxon>Gammaproteobacteria</taxon>
        <taxon>Lysobacterales</taxon>
        <taxon>Lysobacteraceae</taxon>
        <taxon>Xanthomonas</taxon>
    </lineage>
</organism>
<gene>
    <name evidence="1" type="ORF">JR064_09140</name>
</gene>
<accession>A0ABS3B117</accession>
<comment type="caution">
    <text evidence="1">The sequence shown here is derived from an EMBL/GenBank/DDBJ whole genome shotgun (WGS) entry which is preliminary data.</text>
</comment>
<keyword evidence="2" id="KW-1185">Reference proteome</keyword>